<dbReference type="Gene3D" id="3.40.50.410">
    <property type="entry name" value="von Willebrand factor, type A domain"/>
    <property type="match status" value="1"/>
</dbReference>
<dbReference type="SUPFAM" id="SSF53300">
    <property type="entry name" value="vWA-like"/>
    <property type="match status" value="1"/>
</dbReference>
<dbReference type="OrthoDB" id="9533at2"/>
<dbReference type="InterPro" id="IPR036465">
    <property type="entry name" value="vWFA_dom_sf"/>
</dbReference>
<evidence type="ECO:0000313" key="3">
    <source>
        <dbReference type="EMBL" id="BAI69642.1"/>
    </source>
</evidence>
<dbReference type="Pfam" id="PF00092">
    <property type="entry name" value="VWA"/>
    <property type="match status" value="1"/>
</dbReference>
<proteinExistence type="predicted"/>
<feature type="compositionally biased region" description="Basic and acidic residues" evidence="1">
    <location>
        <begin position="345"/>
        <end position="355"/>
    </location>
</feature>
<dbReference type="Proteomes" id="UP000002574">
    <property type="component" value="Chromosome"/>
</dbReference>
<dbReference type="InterPro" id="IPR002035">
    <property type="entry name" value="VWF_A"/>
</dbReference>
<dbReference type="PROSITE" id="PS50234">
    <property type="entry name" value="VWFA"/>
    <property type="match status" value="1"/>
</dbReference>
<evidence type="ECO:0000256" key="1">
    <source>
        <dbReference type="SAM" id="MobiDB-lite"/>
    </source>
</evidence>
<dbReference type="eggNOG" id="COG2304">
    <property type="taxonomic scope" value="Bacteria"/>
</dbReference>
<dbReference type="PATRIC" id="fig|608538.5.peg.1206"/>
<feature type="domain" description="VWFA" evidence="2">
    <location>
        <begin position="441"/>
        <end position="620"/>
    </location>
</feature>
<sequence length="620" mass="72735">MKEKWKAIASLLEGEYDIQVQGSYEGWGAGYDPKVLPLVEMWARGEVQDIPSNIKRPVGVVFGIPDLVRKSEEYIINAIRHEISYLLSADLPLWKMGQREFFRFGYQPTAFLVLYTVLESIRADERILEQYLNSAYTLRRRYEEVLANLKNTYPYHEFALGFLRLWLSKPEEIDTSVRRQVLSLEDFFKEYIKADSQRAYLLLMEEAFGKYRACIEDSLEFNYIDMLIEEALGKTKQGHKGRIMTDILKKLPEEYQHLMSSFKSSRQVPEELRRDILKRLKNLPDWMKDYIKQMSYMSLLERDLEFISYFLPKTLQTEVEHRGFVSFLIKGWEETSSEGSGLSQKDAKSSEESPIDRKYKREYGLDQEEFRRYQLLMRGIMPFVESMKRKFKRLMPEEEEGWLWGYTHGRRVDYRKMHIEIPTKRGRIYQRRVIPEKKQLAFKLLLDVSSSMKREDKIENAIKSLLLFSQVLSEMKMPFSIDAFAERIFSIKSFEEDYMSAKARILELNKMLGGGTNIEKALLVSGEDLQIFCRKQGIKGVMLVFSDGEPTRGLKGEALKDLIRELKARFPIVGIGVGETKNFVEEYFDKTGIKIRDVSMLPSAFMLVMENQFRRLQSSS</sequence>
<organism evidence="3 4">
    <name type="scientific">Hydrogenobacter thermophilus (strain DSM 6534 / IAM 12695 / TK-6)</name>
    <dbReference type="NCBI Taxonomy" id="608538"/>
    <lineage>
        <taxon>Bacteria</taxon>
        <taxon>Pseudomonadati</taxon>
        <taxon>Aquificota</taxon>
        <taxon>Aquificia</taxon>
        <taxon>Aquificales</taxon>
        <taxon>Aquificaceae</taxon>
        <taxon>Hydrogenobacter</taxon>
    </lineage>
</organism>
<dbReference type="CDD" id="cd00198">
    <property type="entry name" value="vWFA"/>
    <property type="match status" value="1"/>
</dbReference>
<dbReference type="EMBL" id="AP011112">
    <property type="protein sequence ID" value="BAI69642.1"/>
    <property type="molecule type" value="Genomic_DNA"/>
</dbReference>
<feature type="region of interest" description="Disordered" evidence="1">
    <location>
        <begin position="336"/>
        <end position="355"/>
    </location>
</feature>
<accession>D3DIJ0</accession>
<dbReference type="AlphaFoldDB" id="D3DIJ0"/>
<reference evidence="3 4" key="1">
    <citation type="journal article" date="2010" name="J. Bacteriol.">
        <title>Complete genome sequence of the thermophilic, obligately chemolithoautotrophic hydrogen-oxidizing bacterium Hydrogenobacter thermophilus TK-6.</title>
        <authorList>
            <person name="Arai H."/>
            <person name="Kanbe H."/>
            <person name="Ishii M."/>
            <person name="Igarashi Y."/>
        </authorList>
    </citation>
    <scope>NUCLEOTIDE SEQUENCE [LARGE SCALE GENOMIC DNA]</scope>
    <source>
        <strain evidence="4">DSM 6534 / IAM 12695 / TK-6 [Tokyo]</strain>
    </source>
</reference>
<protein>
    <recommendedName>
        <fullName evidence="2">VWFA domain-containing protein</fullName>
    </recommendedName>
</protein>
<dbReference type="RefSeq" id="WP_012963822.1">
    <property type="nucleotide sequence ID" value="NC_013799.1"/>
</dbReference>
<dbReference type="KEGG" id="hte:Hydth_1180"/>
<dbReference type="SMART" id="SM00327">
    <property type="entry name" value="VWA"/>
    <property type="match status" value="1"/>
</dbReference>
<dbReference type="KEGG" id="hth:HTH_1188"/>
<name>D3DIJ0_HYDTT</name>
<gene>
    <name evidence="3" type="ordered locus">HTH_1188</name>
</gene>
<evidence type="ECO:0000259" key="2">
    <source>
        <dbReference type="PROSITE" id="PS50234"/>
    </source>
</evidence>
<evidence type="ECO:0000313" key="4">
    <source>
        <dbReference type="Proteomes" id="UP000002574"/>
    </source>
</evidence>
<keyword evidence="4" id="KW-1185">Reference proteome</keyword>
<dbReference type="STRING" id="608538.HTH_1188"/>